<dbReference type="InterPro" id="IPR000073">
    <property type="entry name" value="AB_hydrolase_1"/>
</dbReference>
<accession>A0ABP6S1I8</accession>
<keyword evidence="3" id="KW-1185">Reference proteome</keyword>
<comment type="caution">
    <text evidence="2">The sequence shown here is derived from an EMBL/GenBank/DDBJ whole genome shotgun (WGS) entry which is preliminary data.</text>
</comment>
<dbReference type="EMBL" id="BAAAYK010000038">
    <property type="protein sequence ID" value="GAA3365415.1"/>
    <property type="molecule type" value="Genomic_DNA"/>
</dbReference>
<evidence type="ECO:0000313" key="2">
    <source>
        <dbReference type="EMBL" id="GAA3365415.1"/>
    </source>
</evidence>
<feature type="domain" description="Serine aminopeptidase S33" evidence="1">
    <location>
        <begin position="28"/>
        <end position="249"/>
    </location>
</feature>
<gene>
    <name evidence="2" type="ORF">GCM10020366_65230</name>
</gene>
<dbReference type="InterPro" id="IPR022742">
    <property type="entry name" value="Hydrolase_4"/>
</dbReference>
<evidence type="ECO:0000313" key="3">
    <source>
        <dbReference type="Proteomes" id="UP001500483"/>
    </source>
</evidence>
<dbReference type="SUPFAM" id="SSF53474">
    <property type="entry name" value="alpha/beta-Hydrolases"/>
    <property type="match status" value="1"/>
</dbReference>
<dbReference type="Proteomes" id="UP001500483">
    <property type="component" value="Unassembled WGS sequence"/>
</dbReference>
<proteinExistence type="predicted"/>
<dbReference type="PRINTS" id="PR00111">
    <property type="entry name" value="ABHYDROLASE"/>
</dbReference>
<dbReference type="Gene3D" id="3.40.50.1820">
    <property type="entry name" value="alpha/beta hydrolase"/>
    <property type="match status" value="1"/>
</dbReference>
<dbReference type="InterPro" id="IPR051044">
    <property type="entry name" value="MAG_DAG_Lipase"/>
</dbReference>
<reference evidence="3" key="1">
    <citation type="journal article" date="2019" name="Int. J. Syst. Evol. Microbiol.">
        <title>The Global Catalogue of Microorganisms (GCM) 10K type strain sequencing project: providing services to taxonomists for standard genome sequencing and annotation.</title>
        <authorList>
            <consortium name="The Broad Institute Genomics Platform"/>
            <consortium name="The Broad Institute Genome Sequencing Center for Infectious Disease"/>
            <person name="Wu L."/>
            <person name="Ma J."/>
        </authorList>
    </citation>
    <scope>NUCLEOTIDE SEQUENCE [LARGE SCALE GENOMIC DNA]</scope>
    <source>
        <strain evidence="3">JCM 9687</strain>
    </source>
</reference>
<organism evidence="2 3">
    <name type="scientific">Saccharopolyspora gregorii</name>
    <dbReference type="NCBI Taxonomy" id="33914"/>
    <lineage>
        <taxon>Bacteria</taxon>
        <taxon>Bacillati</taxon>
        <taxon>Actinomycetota</taxon>
        <taxon>Actinomycetes</taxon>
        <taxon>Pseudonocardiales</taxon>
        <taxon>Pseudonocardiaceae</taxon>
        <taxon>Saccharopolyspora</taxon>
    </lineage>
</organism>
<dbReference type="InterPro" id="IPR029058">
    <property type="entry name" value="AB_hydrolase_fold"/>
</dbReference>
<name>A0ABP6S1I8_9PSEU</name>
<sequence>MIEAIQRSVGGSQGELFVREWSGRAPGWVALLVHDYGEHSGRYEWLAEQLVAARALVVAPDLVGHGESPGERVLIGDAEQVVADLGAVRREVSDRYPDLPVVLIGHSLGGLFAVRFAQEHQDGLAAVVLSGPVLGTWHVLDLLECDEIPQAPIDPSALSRDPEVGRAYEADPLVWHGSFKRRTLNMIDRCLEAVNDGPVLRVPTLWVHGEEDELVPEADTRTGIDRVRGQDFHEHIYPGARHELFNETNRAEVVDEVLTFVGRELNT</sequence>
<protein>
    <submittedName>
        <fullName evidence="2">Alpha/beta hydrolase</fullName>
    </submittedName>
</protein>
<keyword evidence="2" id="KW-0378">Hydrolase</keyword>
<dbReference type="GO" id="GO:0016787">
    <property type="term" value="F:hydrolase activity"/>
    <property type="evidence" value="ECO:0007669"/>
    <property type="project" value="UniProtKB-KW"/>
</dbReference>
<dbReference type="Pfam" id="PF12146">
    <property type="entry name" value="Hydrolase_4"/>
    <property type="match status" value="1"/>
</dbReference>
<dbReference type="RefSeq" id="WP_344931186.1">
    <property type="nucleotide sequence ID" value="NZ_BAAAYK010000038.1"/>
</dbReference>
<dbReference type="PANTHER" id="PTHR11614">
    <property type="entry name" value="PHOSPHOLIPASE-RELATED"/>
    <property type="match status" value="1"/>
</dbReference>
<evidence type="ECO:0000259" key="1">
    <source>
        <dbReference type="Pfam" id="PF12146"/>
    </source>
</evidence>